<sequence>MPETSTGRAVLPAAPVRRGPSPLAARRRHLLTRLYDGVLDGAALTATADRLEALLAAAPRTTPTRPLDETDAWLIAYPDHVQDSSGARSPLAALADLVDAHLSPAVTGVHTLPLHPSSSDGGFAVMDHAEVDPAYGSAQDVRRLAAGATWMADAVVNHVSAQGTWFTRWLAGDPAYAGFFRELDAGTPTTAVTRPRTSPLRTVVTRGDGREVGVWTTFSPDQVDLDYREPRVLLAMVEVLLRYVAQGARAIRLDAVGFAWKDPATPSLNLPRTHVLVQLFRACLDAVDPGLVLVTETNVPHAENVAYLGLDGEREAQAVYQFALPPLTLDAFVGGDATRLKEWARALWFPGDGRTYLTFLASHDGIGVRAVEGLLDDAALDRLVAATQRAGGRVNARSCADGSTRPYELAVSWAAVMGAGHDEATALRRHVSSYALALALRGVPLLYLGALLGAGNDEATFDRTGHARDLNRMRFDADDLELLLTSPGTREAASLGAISELLHLRRAHAAFSPDAAQVVQGDDPALVVVERVPDHGCRAVVAVNVSGSPVPLELPEGRWARVDSGADRRGAAQAAGEPLAAYGNAWFVEVR</sequence>
<keyword evidence="4" id="KW-0378">Hydrolase</keyword>
<dbReference type="InterPro" id="IPR016377">
    <property type="entry name" value="Sucrose_GGa_phosphorylase-rel"/>
</dbReference>
<dbReference type="PANTHER" id="PTHR10357">
    <property type="entry name" value="ALPHA-AMYLASE FAMILY MEMBER"/>
    <property type="match status" value="1"/>
</dbReference>
<dbReference type="Pfam" id="PF00128">
    <property type="entry name" value="Alpha-amylase"/>
    <property type="match status" value="1"/>
</dbReference>
<dbReference type="GO" id="GO:0016787">
    <property type="term" value="F:hydrolase activity"/>
    <property type="evidence" value="ECO:0007669"/>
    <property type="project" value="UniProtKB-KW"/>
</dbReference>
<dbReference type="PANTHER" id="PTHR10357:SF214">
    <property type="entry name" value="GLUCOSYLGLYCERATE PHOSPHORYLASE"/>
    <property type="match status" value="1"/>
</dbReference>
<keyword evidence="2" id="KW-0808">Transferase</keyword>
<gene>
    <name evidence="4" type="ORF">ACFPJ6_17715</name>
</gene>
<comment type="caution">
    <text evidence="4">The sequence shown here is derived from an EMBL/GenBank/DDBJ whole genome shotgun (WGS) entry which is preliminary data.</text>
</comment>
<evidence type="ECO:0000313" key="5">
    <source>
        <dbReference type="Proteomes" id="UP001596122"/>
    </source>
</evidence>
<evidence type="ECO:0000256" key="2">
    <source>
        <dbReference type="ARBA" id="ARBA00022679"/>
    </source>
</evidence>
<dbReference type="Proteomes" id="UP001596122">
    <property type="component" value="Unassembled WGS sequence"/>
</dbReference>
<proteinExistence type="predicted"/>
<dbReference type="SUPFAM" id="SSF51445">
    <property type="entry name" value="(Trans)glycosidases"/>
    <property type="match status" value="1"/>
</dbReference>
<feature type="domain" description="Glycosyl hydrolase family 13 catalytic" evidence="3">
    <location>
        <begin position="75"/>
        <end position="505"/>
    </location>
</feature>
<evidence type="ECO:0000259" key="3">
    <source>
        <dbReference type="SMART" id="SM00642"/>
    </source>
</evidence>
<name>A0ABW0GTM5_9MICO</name>
<dbReference type="RefSeq" id="WP_340270260.1">
    <property type="nucleotide sequence ID" value="NZ_JBBEOG010000006.1"/>
</dbReference>
<evidence type="ECO:0000256" key="1">
    <source>
        <dbReference type="ARBA" id="ARBA00022676"/>
    </source>
</evidence>
<keyword evidence="1" id="KW-0328">Glycosyltransferase</keyword>
<organism evidence="4 5">
    <name type="scientific">Aquipuribacter nitratireducens</name>
    <dbReference type="NCBI Taxonomy" id="650104"/>
    <lineage>
        <taxon>Bacteria</taxon>
        <taxon>Bacillati</taxon>
        <taxon>Actinomycetota</taxon>
        <taxon>Actinomycetes</taxon>
        <taxon>Micrococcales</taxon>
        <taxon>Intrasporangiaceae</taxon>
        <taxon>Aquipuribacter</taxon>
    </lineage>
</organism>
<dbReference type="Gene3D" id="3.90.400.10">
    <property type="entry name" value="Oligo-1,6-glucosidase, Domain 2"/>
    <property type="match status" value="1"/>
</dbReference>
<dbReference type="Gene3D" id="3.20.20.80">
    <property type="entry name" value="Glycosidases"/>
    <property type="match status" value="1"/>
</dbReference>
<dbReference type="SMART" id="SM00642">
    <property type="entry name" value="Aamy"/>
    <property type="match status" value="1"/>
</dbReference>
<reference evidence="5" key="1">
    <citation type="journal article" date="2019" name="Int. J. Syst. Evol. Microbiol.">
        <title>The Global Catalogue of Microorganisms (GCM) 10K type strain sequencing project: providing services to taxonomists for standard genome sequencing and annotation.</title>
        <authorList>
            <consortium name="The Broad Institute Genomics Platform"/>
            <consortium name="The Broad Institute Genome Sequencing Center for Infectious Disease"/>
            <person name="Wu L."/>
            <person name="Ma J."/>
        </authorList>
    </citation>
    <scope>NUCLEOTIDE SEQUENCE [LARGE SCALE GENOMIC DNA]</scope>
    <source>
        <strain evidence="5">CCUG 43114</strain>
    </source>
</reference>
<evidence type="ECO:0000313" key="4">
    <source>
        <dbReference type="EMBL" id="MFC5382605.1"/>
    </source>
</evidence>
<keyword evidence="5" id="KW-1185">Reference proteome</keyword>
<accession>A0ABW0GTM5</accession>
<dbReference type="InterPro" id="IPR006047">
    <property type="entry name" value="GH13_cat_dom"/>
</dbReference>
<dbReference type="InterPro" id="IPR017853">
    <property type="entry name" value="GH"/>
</dbReference>
<dbReference type="EMBL" id="JBHSLD010000028">
    <property type="protein sequence ID" value="MFC5382605.1"/>
    <property type="molecule type" value="Genomic_DNA"/>
</dbReference>
<dbReference type="InterPro" id="IPR045857">
    <property type="entry name" value="O16G_dom_2"/>
</dbReference>
<protein>
    <submittedName>
        <fullName evidence="4">Alpha-amylase family glycosyl hydrolase</fullName>
    </submittedName>
</protein>
<dbReference type="PIRSF" id="PIRSF003059">
    <property type="entry name" value="Sucrose_phosphorylase"/>
    <property type="match status" value="1"/>
</dbReference>